<dbReference type="GO" id="GO:0008237">
    <property type="term" value="F:metallopeptidase activity"/>
    <property type="evidence" value="ECO:0007669"/>
    <property type="project" value="InterPro"/>
</dbReference>
<sequence>MKARFQITWAMFLACLGFAASFAWSAEIDVLAVYTDPVGKEHNGQDGVVALMQGAVDSANFSFERSEIDLRLRLVGVEHTDLVQDTSDMSLDLARLAERDGVADEVLDLRDELGADLVCLVREGSVLGTDGVAYLLADENGDEETGFLVVNSYSLVVTHLFEHEVGHTLGAAHDRENSASPGLFSFSYGHRFDVPPFQYRTIMAYDPGVPIGYFSNPQINYDGVATGVTRGSFGEADNAETFRRTAPYVSGYYPRLPIKPIVSVRDQYLYTDLDDNGSEAVRVEPHVVFRGAEELTWSWTWEGGQSNSKVLEANFPVGETTVDLEVSGGGGMSSSYTVVINVSEVASVAQIAGGGRYSLALMDNGLLYLVGDPAELLKGDFSNHSGDLYPIDEDVTFAVASKVGHPFDTAYVKGNGALWGIGRIAEEYGIDDAEGSGLGNRLLIESGVSEIALGDYFGLVLRTDGALLGYGTNEYGQIGPLASFSESSVFGEIGVGDVLSIAASEDSSAFVREDGSLWGMGRIFNYDAGNAVISDAPVRLVDSGIVKVSAGNRHFMALSEEGSVYVSGWNEWQQLGLDYVEWVTGFQKLEGVVAKDIHCSGYHSLVTLMDGSALLWGHVLSDPGNDYHEYERTLFRGNVVSIEMQGANVMALKDDGSLWKIERYFRQHPHSGARTFHYDTIPKRILEPTVEPVASPPVAIAGNDFTVIGETLGPNAKVLLDGSASYDNWSVQRWTWTWDGGSASGRRASIDLPEGETTVRLEVADDEGVTDVDEVLVRVEKPDTGKVVEAVDGGSLRLYRTENGFFAAMGQNWNQVFEGVQNGGWVHLPRILDDSGNVEKIAGGRDFFLVLRKDGSLWANGSRYEGQLGPKAGNWNNFVPVEMFSEGVRAIEAGREHTLVVMDDGSLHVAGRNRNGLLGAGEAEWMSRQFVRVLDSDVLLARTGWNHSLALMEDGTVWGMGANGSGAIRPEEGGVFYQPVKMDVEGVIDAACSNLASYLLKEDGSLWVVQNGGIRKLLSLIPDEFRDSFSERLSRGIQKMDCYGTDLFLLLGDGSLWRIRVDSLVWTKWKDSVEQLFASRVVDFSPEGIVVRDDGTVWGTGYGWDGVEHEASNWSAELSEGFVEQVPSAEPETLVPAIIAPPGVSIDFSDGRGVLPLSGAFTRGEWKIASWTWTVGGIGYSGQNVELELEQGSYAITLSVEDSEGVSKTESVEVEVVDPRVFEDWLKIFWREEEIAALGDGIEDLDMDHDSLTTREEWKLRMDPTDFDSRIDVKSRVEDGKLELRVRRIDGTEGVGYYLLSSDDGKVWGEPDSWNLQFEDKWLIWSGLDPTLLYKFEARSDFGM</sequence>
<evidence type="ECO:0000256" key="1">
    <source>
        <dbReference type="SAM" id="SignalP"/>
    </source>
</evidence>
<dbReference type="PANTHER" id="PTHR45982">
    <property type="entry name" value="REGULATOR OF CHROMOSOME CONDENSATION"/>
    <property type="match status" value="1"/>
</dbReference>
<feature type="signal peptide" evidence="1">
    <location>
        <begin position="1"/>
        <end position="25"/>
    </location>
</feature>
<proteinExistence type="predicted"/>
<dbReference type="CDD" id="cd00146">
    <property type="entry name" value="PKD"/>
    <property type="match status" value="1"/>
</dbReference>
<dbReference type="RefSeq" id="WP_200359625.1">
    <property type="nucleotide sequence ID" value="NZ_JAENIL010000097.1"/>
</dbReference>
<evidence type="ECO:0000313" key="4">
    <source>
        <dbReference type="Proteomes" id="UP000617628"/>
    </source>
</evidence>
<dbReference type="PANTHER" id="PTHR45982:SF1">
    <property type="entry name" value="REGULATOR OF CHROMOSOME CONDENSATION"/>
    <property type="match status" value="1"/>
</dbReference>
<dbReference type="PROSITE" id="PS50012">
    <property type="entry name" value="RCC1_3"/>
    <property type="match status" value="4"/>
</dbReference>
<dbReference type="Gene3D" id="2.60.40.10">
    <property type="entry name" value="Immunoglobulins"/>
    <property type="match status" value="1"/>
</dbReference>
<dbReference type="Pfam" id="PF13540">
    <property type="entry name" value="RCC1_2"/>
    <property type="match status" value="4"/>
</dbReference>
<dbReference type="Gene3D" id="2.130.10.30">
    <property type="entry name" value="Regulator of chromosome condensation 1/beta-lactamase-inhibitor protein II"/>
    <property type="match status" value="3"/>
</dbReference>
<dbReference type="PROSITE" id="PS51257">
    <property type="entry name" value="PROKAR_LIPOPROTEIN"/>
    <property type="match status" value="1"/>
</dbReference>
<comment type="caution">
    <text evidence="3">The sequence shown here is derived from an EMBL/GenBank/DDBJ whole genome shotgun (WGS) entry which is preliminary data.</text>
</comment>
<organism evidence="3 4">
    <name type="scientific">Pelagicoccus mobilis</name>
    <dbReference type="NCBI Taxonomy" id="415221"/>
    <lineage>
        <taxon>Bacteria</taxon>
        <taxon>Pseudomonadati</taxon>
        <taxon>Verrucomicrobiota</taxon>
        <taxon>Opitutia</taxon>
        <taxon>Puniceicoccales</taxon>
        <taxon>Pelagicoccaceae</taxon>
        <taxon>Pelagicoccus</taxon>
    </lineage>
</organism>
<dbReference type="InterPro" id="IPR051553">
    <property type="entry name" value="Ran_GTPase-activating"/>
</dbReference>
<dbReference type="SMART" id="SM00089">
    <property type="entry name" value="PKD"/>
    <property type="match status" value="2"/>
</dbReference>
<dbReference type="InterPro" id="IPR009091">
    <property type="entry name" value="RCC1/BLIP-II"/>
</dbReference>
<dbReference type="InterPro" id="IPR000408">
    <property type="entry name" value="Reg_chr_condens"/>
</dbReference>
<feature type="chain" id="PRO_5038033128" description="PKD/Chitinase domain-containing protein" evidence="1">
    <location>
        <begin position="26"/>
        <end position="1344"/>
    </location>
</feature>
<feature type="domain" description="PKD/Chitinase" evidence="2">
    <location>
        <begin position="1143"/>
        <end position="1219"/>
    </location>
</feature>
<gene>
    <name evidence="3" type="ORF">JIN87_26890</name>
</gene>
<evidence type="ECO:0000259" key="2">
    <source>
        <dbReference type="SMART" id="SM00089"/>
    </source>
</evidence>
<name>A0A934S6B1_9BACT</name>
<dbReference type="Gene3D" id="3.40.390.10">
    <property type="entry name" value="Collagenase (Catalytic Domain)"/>
    <property type="match status" value="1"/>
</dbReference>
<accession>A0A934S6B1</accession>
<dbReference type="Pfam" id="PF13688">
    <property type="entry name" value="Reprolysin_5"/>
    <property type="match status" value="1"/>
</dbReference>
<dbReference type="Proteomes" id="UP000617628">
    <property type="component" value="Unassembled WGS sequence"/>
</dbReference>
<keyword evidence="4" id="KW-1185">Reference proteome</keyword>
<dbReference type="SUPFAM" id="SSF55486">
    <property type="entry name" value="Metalloproteases ('zincins'), catalytic domain"/>
    <property type="match status" value="1"/>
</dbReference>
<dbReference type="InterPro" id="IPR022409">
    <property type="entry name" value="PKD/Chitinase_dom"/>
</dbReference>
<protein>
    <recommendedName>
        <fullName evidence="2">PKD/Chitinase domain-containing protein</fullName>
    </recommendedName>
</protein>
<dbReference type="InterPro" id="IPR024079">
    <property type="entry name" value="MetalloPept_cat_dom_sf"/>
</dbReference>
<keyword evidence="1" id="KW-0732">Signal</keyword>
<dbReference type="InterPro" id="IPR013783">
    <property type="entry name" value="Ig-like_fold"/>
</dbReference>
<dbReference type="EMBL" id="JAENIL010000097">
    <property type="protein sequence ID" value="MBK1880542.1"/>
    <property type="molecule type" value="Genomic_DNA"/>
</dbReference>
<feature type="domain" description="PKD/Chitinase" evidence="2">
    <location>
        <begin position="702"/>
        <end position="782"/>
    </location>
</feature>
<reference evidence="3" key="1">
    <citation type="submission" date="2021-01" db="EMBL/GenBank/DDBJ databases">
        <title>Modified the classification status of verrucomicrobia.</title>
        <authorList>
            <person name="Feng X."/>
        </authorList>
    </citation>
    <scope>NUCLEOTIDE SEQUENCE</scope>
    <source>
        <strain evidence="3">KCTC 13126</strain>
    </source>
</reference>
<dbReference type="SUPFAM" id="SSF50985">
    <property type="entry name" value="RCC1/BLIP-II"/>
    <property type="match status" value="2"/>
</dbReference>
<evidence type="ECO:0000313" key="3">
    <source>
        <dbReference type="EMBL" id="MBK1880542.1"/>
    </source>
</evidence>